<evidence type="ECO:0000256" key="1">
    <source>
        <dbReference type="SAM" id="SignalP"/>
    </source>
</evidence>
<dbReference type="AlphaFoldDB" id="A0A267FGC4"/>
<feature type="signal peptide" evidence="1">
    <location>
        <begin position="1"/>
        <end position="41"/>
    </location>
</feature>
<evidence type="ECO:0000313" key="3">
    <source>
        <dbReference type="Proteomes" id="UP000215902"/>
    </source>
</evidence>
<feature type="chain" id="PRO_5011972537" evidence="1">
    <location>
        <begin position="42"/>
        <end position="196"/>
    </location>
</feature>
<reference evidence="2 3" key="1">
    <citation type="submission" date="2017-06" db="EMBL/GenBank/DDBJ databases">
        <title>A platform for efficient transgenesis in Macrostomum lignano, a flatworm model organism for stem cell research.</title>
        <authorList>
            <person name="Berezikov E."/>
        </authorList>
    </citation>
    <scope>NUCLEOTIDE SEQUENCE [LARGE SCALE GENOMIC DNA]</scope>
    <source>
        <strain evidence="2">DV1</strain>
        <tissue evidence="2">Whole organism</tissue>
    </source>
</reference>
<comment type="caution">
    <text evidence="2">The sequence shown here is derived from an EMBL/GenBank/DDBJ whole genome shotgun (WGS) entry which is preliminary data.</text>
</comment>
<keyword evidence="1" id="KW-0732">Signal</keyword>
<keyword evidence="3" id="KW-1185">Reference proteome</keyword>
<organism evidence="2 3">
    <name type="scientific">Macrostomum lignano</name>
    <dbReference type="NCBI Taxonomy" id="282301"/>
    <lineage>
        <taxon>Eukaryota</taxon>
        <taxon>Metazoa</taxon>
        <taxon>Spiralia</taxon>
        <taxon>Lophotrochozoa</taxon>
        <taxon>Platyhelminthes</taxon>
        <taxon>Rhabditophora</taxon>
        <taxon>Macrostomorpha</taxon>
        <taxon>Macrostomida</taxon>
        <taxon>Macrostomidae</taxon>
        <taxon>Macrostomum</taxon>
    </lineage>
</organism>
<dbReference type="Proteomes" id="UP000215902">
    <property type="component" value="Unassembled WGS sequence"/>
</dbReference>
<protein>
    <submittedName>
        <fullName evidence="2">Uncharacterized protein</fullName>
    </submittedName>
</protein>
<evidence type="ECO:0000313" key="2">
    <source>
        <dbReference type="EMBL" id="PAA72845.1"/>
    </source>
</evidence>
<name>A0A267FGC4_9PLAT</name>
<accession>A0A267FGC4</accession>
<proteinExistence type="predicted"/>
<sequence>MSLFKPGGHRTTGNMSLSDLASSSFSRVCCCLLLLLTAADAQPTESPELLVTRLCPELAHHLREGGALSLRLPGPGNATVTRCTCDQAGNARRVCPVRQCEVSDPSLLKPDYHTNQCVSDKPNSIKISLMDFYCRETDVQLRVLEFAGSCAGFSVYRPAVRTVKACGLEAFRTENYFYDKKILHELAEECDRKIIH</sequence>
<dbReference type="EMBL" id="NIVC01001057">
    <property type="protein sequence ID" value="PAA72845.1"/>
    <property type="molecule type" value="Genomic_DNA"/>
</dbReference>
<gene>
    <name evidence="2" type="ORF">BOX15_Mlig031341g1</name>
</gene>